<organism evidence="1 2">
    <name type="scientific">Prunus dulcis</name>
    <name type="common">Almond</name>
    <name type="synonym">Amygdalus dulcis</name>
    <dbReference type="NCBI Taxonomy" id="3755"/>
    <lineage>
        <taxon>Eukaryota</taxon>
        <taxon>Viridiplantae</taxon>
        <taxon>Streptophyta</taxon>
        <taxon>Embryophyta</taxon>
        <taxon>Tracheophyta</taxon>
        <taxon>Spermatophyta</taxon>
        <taxon>Magnoliopsida</taxon>
        <taxon>eudicotyledons</taxon>
        <taxon>Gunneridae</taxon>
        <taxon>Pentapetalae</taxon>
        <taxon>rosids</taxon>
        <taxon>fabids</taxon>
        <taxon>Rosales</taxon>
        <taxon>Rosaceae</taxon>
        <taxon>Amygdaloideae</taxon>
        <taxon>Amygdaleae</taxon>
        <taxon>Prunus</taxon>
    </lineage>
</organism>
<dbReference type="EMBL" id="JAJFAZ020000006">
    <property type="protein sequence ID" value="KAI5323917.1"/>
    <property type="molecule type" value="Genomic_DNA"/>
</dbReference>
<proteinExistence type="predicted"/>
<dbReference type="InterPro" id="IPR040256">
    <property type="entry name" value="At4g02000-like"/>
</dbReference>
<accession>A0AAD4YVH0</accession>
<protein>
    <recommendedName>
        <fullName evidence="3">Zinc knuckle CX2CX4HX4C domain-containing protein</fullName>
    </recommendedName>
</protein>
<dbReference type="Proteomes" id="UP001054821">
    <property type="component" value="Chromosome 6"/>
</dbReference>
<sequence>METLEDIIQGFTTNLTILEAEAFEIVGVDELTKLKADHFLLRTQEDVTAVPMDALERFLFSFKSNLDCRRVLRSSPWTFDKALLLLKAIDSCVDPRTITLDTHNFWVRVRRIPLLFLTPAMGEKLGNYLGSFIMVDHCLGSFLRIMVGLKISEPLKRSVTLRLALDESVKLYEIEYERLPYFCLYCGRFDHAGSNYEMKQKGDITMEQYGLWKTMLKDVFCIRLVNSLTRNRVGLGGTRHS</sequence>
<comment type="caution">
    <text evidence="1">The sequence shown here is derived from an EMBL/GenBank/DDBJ whole genome shotgun (WGS) entry which is preliminary data.</text>
</comment>
<evidence type="ECO:0000313" key="2">
    <source>
        <dbReference type="Proteomes" id="UP001054821"/>
    </source>
</evidence>
<keyword evidence="2" id="KW-1185">Reference proteome</keyword>
<gene>
    <name evidence="1" type="ORF">L3X38_032990</name>
</gene>
<name>A0AAD4YVH0_PRUDU</name>
<dbReference type="PANTHER" id="PTHR31286">
    <property type="entry name" value="GLYCINE-RICH CELL WALL STRUCTURAL PROTEIN 1.8-LIKE"/>
    <property type="match status" value="1"/>
</dbReference>
<evidence type="ECO:0000313" key="1">
    <source>
        <dbReference type="EMBL" id="KAI5323917.1"/>
    </source>
</evidence>
<reference evidence="1 2" key="1">
    <citation type="journal article" date="2022" name="G3 (Bethesda)">
        <title>Whole-genome sequence and methylome profiling of the almond [Prunus dulcis (Mill.) D.A. Webb] cultivar 'Nonpareil'.</title>
        <authorList>
            <person name="D'Amico-Willman K.M."/>
            <person name="Ouma W.Z."/>
            <person name="Meulia T."/>
            <person name="Sideli G.M."/>
            <person name="Gradziel T.M."/>
            <person name="Fresnedo-Ramirez J."/>
        </authorList>
    </citation>
    <scope>NUCLEOTIDE SEQUENCE [LARGE SCALE GENOMIC DNA]</scope>
    <source>
        <strain evidence="1">Clone GOH B32 T37-40</strain>
    </source>
</reference>
<evidence type="ECO:0008006" key="3">
    <source>
        <dbReference type="Google" id="ProtNLM"/>
    </source>
</evidence>
<dbReference type="PANTHER" id="PTHR31286:SF178">
    <property type="entry name" value="DUF4283 DOMAIN-CONTAINING PROTEIN"/>
    <property type="match status" value="1"/>
</dbReference>
<dbReference type="AlphaFoldDB" id="A0AAD4YVH0"/>